<dbReference type="AlphaFoldDB" id="A0A3P4B5Y1"/>
<evidence type="ECO:0000313" key="3">
    <source>
        <dbReference type="Proteomes" id="UP000277294"/>
    </source>
</evidence>
<sequence>MPYLPRQDSVLYYEVHGHGAPVVLLHGVGGNHASWFYQIEAWSRNFQLIAVDARGFGNSSDVEGAGRSAFTDDLAHLLDELGLARTALVAQSMGGGTAADFACRHPSRVSALVLADTLTWLAPPPDLAGALAEARRAAAGLSQSERVLGATFRRTRPALSELYLQIASFNRYTFKTLAGEQARHAPDELAATGIPICFVAGEEDVLFPPALIAQTCRAVRGSNLICVPQAGHSAYFEAPEAFNREVGDWLRAHIGS</sequence>
<dbReference type="EC" id="3.-.-.-" evidence="2"/>
<dbReference type="InterPro" id="IPR000073">
    <property type="entry name" value="AB_hydrolase_1"/>
</dbReference>
<dbReference type="PRINTS" id="PR00111">
    <property type="entry name" value="ABHYDROLASE"/>
</dbReference>
<dbReference type="InterPro" id="IPR029058">
    <property type="entry name" value="AB_hydrolase_fold"/>
</dbReference>
<dbReference type="OrthoDB" id="3663240at2"/>
<evidence type="ECO:0000259" key="1">
    <source>
        <dbReference type="Pfam" id="PF00561"/>
    </source>
</evidence>
<dbReference type="InterPro" id="IPR050228">
    <property type="entry name" value="Carboxylesterase_BioH"/>
</dbReference>
<keyword evidence="3" id="KW-1185">Reference proteome</keyword>
<reference evidence="2 3" key="1">
    <citation type="submission" date="2018-10" db="EMBL/GenBank/DDBJ databases">
        <authorList>
            <person name="Criscuolo A."/>
        </authorList>
    </citation>
    <scope>NUCLEOTIDE SEQUENCE [LARGE SCALE GENOMIC DNA]</scope>
    <source>
        <strain evidence="2">DnA1</strain>
    </source>
</reference>
<dbReference type="PANTHER" id="PTHR43194:SF2">
    <property type="entry name" value="PEROXISOMAL MEMBRANE PROTEIN LPX1"/>
    <property type="match status" value="1"/>
</dbReference>
<name>A0A3P4B5Y1_9BURK</name>
<dbReference type="Proteomes" id="UP000277294">
    <property type="component" value="Unassembled WGS sequence"/>
</dbReference>
<dbReference type="PANTHER" id="PTHR43194">
    <property type="entry name" value="HYDROLASE ALPHA/BETA FOLD FAMILY"/>
    <property type="match status" value="1"/>
</dbReference>
<dbReference type="RefSeq" id="WP_124080541.1">
    <property type="nucleotide sequence ID" value="NZ_UWPJ01000024.1"/>
</dbReference>
<evidence type="ECO:0000313" key="2">
    <source>
        <dbReference type="EMBL" id="VCU71078.1"/>
    </source>
</evidence>
<dbReference type="GO" id="GO:0016787">
    <property type="term" value="F:hydrolase activity"/>
    <property type="evidence" value="ECO:0007669"/>
    <property type="project" value="UniProtKB-KW"/>
</dbReference>
<dbReference type="Gene3D" id="3.40.50.1820">
    <property type="entry name" value="alpha/beta hydrolase"/>
    <property type="match status" value="1"/>
</dbReference>
<feature type="domain" description="AB hydrolase-1" evidence="1">
    <location>
        <begin position="21"/>
        <end position="239"/>
    </location>
</feature>
<dbReference type="EMBL" id="UWPJ01000024">
    <property type="protein sequence ID" value="VCU71078.1"/>
    <property type="molecule type" value="Genomic_DNA"/>
</dbReference>
<accession>A0A3P4B5Y1</accession>
<gene>
    <name evidence="2" type="primary">ydjP</name>
    <name evidence="2" type="ORF">PIGHUM_03158</name>
</gene>
<protein>
    <submittedName>
        <fullName evidence="2">AB hydrolase superfamily protein YdjP</fullName>
        <ecNumber evidence="2">3.-.-.-</ecNumber>
    </submittedName>
</protein>
<dbReference type="Pfam" id="PF00561">
    <property type="entry name" value="Abhydrolase_1"/>
    <property type="match status" value="1"/>
</dbReference>
<proteinExistence type="predicted"/>
<organism evidence="2 3">
    <name type="scientific">Pigmentiphaga humi</name>
    <dbReference type="NCBI Taxonomy" id="2478468"/>
    <lineage>
        <taxon>Bacteria</taxon>
        <taxon>Pseudomonadati</taxon>
        <taxon>Pseudomonadota</taxon>
        <taxon>Betaproteobacteria</taxon>
        <taxon>Burkholderiales</taxon>
        <taxon>Alcaligenaceae</taxon>
        <taxon>Pigmentiphaga</taxon>
    </lineage>
</organism>
<dbReference type="SUPFAM" id="SSF53474">
    <property type="entry name" value="alpha/beta-Hydrolases"/>
    <property type="match status" value="1"/>
</dbReference>
<keyword evidence="2" id="KW-0378">Hydrolase</keyword>